<comment type="caution">
    <text evidence="2">The sequence shown here is derived from an EMBL/GenBank/DDBJ whole genome shotgun (WGS) entry which is preliminary data.</text>
</comment>
<feature type="compositionally biased region" description="Low complexity" evidence="1">
    <location>
        <begin position="172"/>
        <end position="187"/>
    </location>
</feature>
<organism evidence="2 3">
    <name type="scientific">Suillus plorans</name>
    <dbReference type="NCBI Taxonomy" id="116603"/>
    <lineage>
        <taxon>Eukaryota</taxon>
        <taxon>Fungi</taxon>
        <taxon>Dikarya</taxon>
        <taxon>Basidiomycota</taxon>
        <taxon>Agaricomycotina</taxon>
        <taxon>Agaricomycetes</taxon>
        <taxon>Agaricomycetidae</taxon>
        <taxon>Boletales</taxon>
        <taxon>Suillineae</taxon>
        <taxon>Suillaceae</taxon>
        <taxon>Suillus</taxon>
    </lineage>
</organism>
<name>A0A9P7D9G3_9AGAM</name>
<keyword evidence="3" id="KW-1185">Reference proteome</keyword>
<evidence type="ECO:0000256" key="1">
    <source>
        <dbReference type="SAM" id="MobiDB-lite"/>
    </source>
</evidence>
<sequence>MDGNSLNLQFGHNLQRLRRVLVSDLQLRSLSKSAGLRTFTAPVNTCPTHTNSSSATRVEPAFFDFFLKKADNSPCLMTSDIGPGTDHSGSPHSGSPPTPLSPVDEVSNSPVVREGLLHSPSRRGKREFASPSRRGKPGHTPATKESLLRSPSPRESHRMSSPSCRKRHATYSCHLSSQSPNSSLPPRSSSPPASPLFGKFTTASPLELQFTAEDIAEHEELMMKGLAEMNLSTMYKLFKARLAGREAARQRLAVTAWAIQEAKHYLDFSEALNEDSKMRLKYSDEEFRRVRAALTGRHRSEIEDNGNYLQAAYNDECNTLRTVAAQADAMGKILGLNVKNDLLSSRGESSHRPQFTSSADPSDSHTSSDLDGNDHNGTMDSDDDEESEGHDA</sequence>
<feature type="region of interest" description="Disordered" evidence="1">
    <location>
        <begin position="344"/>
        <end position="392"/>
    </location>
</feature>
<dbReference type="AlphaFoldDB" id="A0A9P7D9G3"/>
<evidence type="ECO:0000313" key="3">
    <source>
        <dbReference type="Proteomes" id="UP000719766"/>
    </source>
</evidence>
<feature type="compositionally biased region" description="Polar residues" evidence="1">
    <location>
        <begin position="344"/>
        <end position="356"/>
    </location>
</feature>
<dbReference type="EMBL" id="JABBWE010000118">
    <property type="protein sequence ID" value="KAG1785130.1"/>
    <property type="molecule type" value="Genomic_DNA"/>
</dbReference>
<gene>
    <name evidence="2" type="ORF">HD556DRAFT_1451026</name>
</gene>
<reference evidence="2" key="1">
    <citation type="journal article" date="2020" name="New Phytol.">
        <title>Comparative genomics reveals dynamic genome evolution in host specialist ectomycorrhizal fungi.</title>
        <authorList>
            <person name="Lofgren L.A."/>
            <person name="Nguyen N.H."/>
            <person name="Vilgalys R."/>
            <person name="Ruytinx J."/>
            <person name="Liao H.L."/>
            <person name="Branco S."/>
            <person name="Kuo A."/>
            <person name="LaButti K."/>
            <person name="Lipzen A."/>
            <person name="Andreopoulos W."/>
            <person name="Pangilinan J."/>
            <person name="Riley R."/>
            <person name="Hundley H."/>
            <person name="Na H."/>
            <person name="Barry K."/>
            <person name="Grigoriev I.V."/>
            <person name="Stajich J.E."/>
            <person name="Kennedy P.G."/>
        </authorList>
    </citation>
    <scope>NUCLEOTIDE SEQUENCE</scope>
    <source>
        <strain evidence="2">S12</strain>
    </source>
</reference>
<evidence type="ECO:0000313" key="2">
    <source>
        <dbReference type="EMBL" id="KAG1785130.1"/>
    </source>
</evidence>
<feature type="compositionally biased region" description="Acidic residues" evidence="1">
    <location>
        <begin position="380"/>
        <end position="392"/>
    </location>
</feature>
<dbReference type="OrthoDB" id="2679070at2759"/>
<dbReference type="GeneID" id="64601630"/>
<feature type="compositionally biased region" description="Basic and acidic residues" evidence="1">
    <location>
        <begin position="362"/>
        <end position="374"/>
    </location>
</feature>
<dbReference type="RefSeq" id="XP_041152615.1">
    <property type="nucleotide sequence ID" value="XM_041307866.1"/>
</dbReference>
<dbReference type="Proteomes" id="UP000719766">
    <property type="component" value="Unassembled WGS sequence"/>
</dbReference>
<feature type="compositionally biased region" description="Low complexity" evidence="1">
    <location>
        <begin position="82"/>
        <end position="93"/>
    </location>
</feature>
<proteinExistence type="predicted"/>
<feature type="region of interest" description="Disordered" evidence="1">
    <location>
        <begin position="77"/>
        <end position="198"/>
    </location>
</feature>
<protein>
    <submittedName>
        <fullName evidence="2">Uncharacterized protein</fullName>
    </submittedName>
</protein>
<accession>A0A9P7D9G3</accession>